<evidence type="ECO:0000259" key="4">
    <source>
        <dbReference type="Pfam" id="PF25221"/>
    </source>
</evidence>
<dbReference type="InterPro" id="IPR057436">
    <property type="entry name" value="5TMH_Lnb"/>
</dbReference>
<accession>A0ABU9HUB1</accession>
<evidence type="ECO:0000313" key="5">
    <source>
        <dbReference type="EMBL" id="MEL1243399.1"/>
    </source>
</evidence>
<keyword evidence="2" id="KW-0732">Signal</keyword>
<reference evidence="5 6" key="1">
    <citation type="submission" date="2024-04" db="EMBL/GenBank/DDBJ databases">
        <title>Flavobacterium sp. DGU11 16S ribosomal RNA gene Genome sequencing and assembly.</title>
        <authorList>
            <person name="Park S."/>
        </authorList>
    </citation>
    <scope>NUCLEOTIDE SEQUENCE [LARGE SCALE GENOMIC DNA]</scope>
    <source>
        <strain evidence="5 6">DGU11</strain>
    </source>
</reference>
<feature type="transmembrane region" description="Helical" evidence="1">
    <location>
        <begin position="301"/>
        <end position="318"/>
    </location>
</feature>
<proteinExistence type="predicted"/>
<feature type="transmembrane region" description="Helical" evidence="1">
    <location>
        <begin position="244"/>
        <end position="262"/>
    </location>
</feature>
<feature type="transmembrane region" description="Helical" evidence="1">
    <location>
        <begin position="274"/>
        <end position="295"/>
    </location>
</feature>
<evidence type="ECO:0000256" key="2">
    <source>
        <dbReference type="SAM" id="SignalP"/>
    </source>
</evidence>
<keyword evidence="1" id="KW-0812">Transmembrane</keyword>
<organism evidence="5 6">
    <name type="scientific">Flavobacterium arundinis</name>
    <dbReference type="NCBI Taxonomy" id="3139143"/>
    <lineage>
        <taxon>Bacteria</taxon>
        <taxon>Pseudomonadati</taxon>
        <taxon>Bacteroidota</taxon>
        <taxon>Flavobacteriia</taxon>
        <taxon>Flavobacteriales</taxon>
        <taxon>Flavobacteriaceae</taxon>
        <taxon>Flavobacterium</taxon>
    </lineage>
</organism>
<comment type="caution">
    <text evidence="5">The sequence shown here is derived from an EMBL/GenBank/DDBJ whole genome shotgun (WGS) entry which is preliminary data.</text>
</comment>
<sequence length="375" mass="42989">MRLKVLLTSLLLLLPLCFNAFAQNRLSDDAKITLLTCGPGDELYSVFGHTAIRILDPVTGIDVVCNYGTFDFDTPNFYLKFIKGDLQYMLSTSSYEDFVYTYKYYNRDVFEQELNLTTAQKQQIATELQETLQSDRRYYTYKFIDRNCTTMAGDLISKYSSDKISMENSDKGKTNRRIIFERLNNSFYESLGINLLFGYKTDREMDRLFLPDQLMQGLANTKTATGHLAQPTITIYKSTAEQRISVWNNFYTYAALCLLLMVGASRKILVRRSYLAITGLLGVLFCFMGMISLHSELMQNYNALLFNPFFLMLLLFIFTKKQKAATATAYVCLACIAVYFVLLINKPHLIMMLPLVAVTIVVLLRILKDNKAVRV</sequence>
<protein>
    <submittedName>
        <fullName evidence="5">DUF4105 domain-containing protein</fullName>
    </submittedName>
</protein>
<gene>
    <name evidence="5" type="ORF">AAEO56_03925</name>
</gene>
<dbReference type="EMBL" id="JBBYHR010000002">
    <property type="protein sequence ID" value="MEL1243399.1"/>
    <property type="molecule type" value="Genomic_DNA"/>
</dbReference>
<feature type="domain" description="Lnb N-terminal periplasmic" evidence="3">
    <location>
        <begin position="28"/>
        <end position="163"/>
    </location>
</feature>
<evidence type="ECO:0000259" key="3">
    <source>
        <dbReference type="Pfam" id="PF13387"/>
    </source>
</evidence>
<feature type="signal peptide" evidence="2">
    <location>
        <begin position="1"/>
        <end position="22"/>
    </location>
</feature>
<keyword evidence="6" id="KW-1185">Reference proteome</keyword>
<dbReference type="Pfam" id="PF13387">
    <property type="entry name" value="Lnb_N"/>
    <property type="match status" value="1"/>
</dbReference>
<feature type="domain" description="Lnb-like transmembrane" evidence="4">
    <location>
        <begin position="275"/>
        <end position="358"/>
    </location>
</feature>
<name>A0ABU9HUB1_9FLAO</name>
<evidence type="ECO:0000313" key="6">
    <source>
        <dbReference type="Proteomes" id="UP001464555"/>
    </source>
</evidence>
<feature type="transmembrane region" description="Helical" evidence="1">
    <location>
        <begin position="325"/>
        <end position="344"/>
    </location>
</feature>
<dbReference type="InterPro" id="IPR025178">
    <property type="entry name" value="Lnb_N"/>
</dbReference>
<dbReference type="RefSeq" id="WP_341695720.1">
    <property type="nucleotide sequence ID" value="NZ_JBBYHR010000002.1"/>
</dbReference>
<keyword evidence="1" id="KW-1133">Transmembrane helix</keyword>
<dbReference type="Proteomes" id="UP001464555">
    <property type="component" value="Unassembled WGS sequence"/>
</dbReference>
<feature type="transmembrane region" description="Helical" evidence="1">
    <location>
        <begin position="350"/>
        <end position="367"/>
    </location>
</feature>
<evidence type="ECO:0000256" key="1">
    <source>
        <dbReference type="SAM" id="Phobius"/>
    </source>
</evidence>
<keyword evidence="1" id="KW-0472">Membrane</keyword>
<feature type="chain" id="PRO_5047496601" evidence="2">
    <location>
        <begin position="23"/>
        <end position="375"/>
    </location>
</feature>
<dbReference type="Pfam" id="PF25221">
    <property type="entry name" value="5TMH_Lnb"/>
    <property type="match status" value="1"/>
</dbReference>